<dbReference type="PANTHER" id="PTHR11514">
    <property type="entry name" value="MYC"/>
    <property type="match status" value="1"/>
</dbReference>
<dbReference type="Proteomes" id="UP001345219">
    <property type="component" value="Chromosome 24"/>
</dbReference>
<evidence type="ECO:0000256" key="5">
    <source>
        <dbReference type="RuleBase" id="RU369104"/>
    </source>
</evidence>
<dbReference type="FunFam" id="4.10.280.10:FF:000078">
    <property type="entry name" value="Transcription factor bHLH13"/>
    <property type="match status" value="1"/>
</dbReference>
<dbReference type="GO" id="GO:0046983">
    <property type="term" value="F:protein dimerization activity"/>
    <property type="evidence" value="ECO:0007669"/>
    <property type="project" value="InterPro"/>
</dbReference>
<evidence type="ECO:0000256" key="1">
    <source>
        <dbReference type="ARBA" id="ARBA00004123"/>
    </source>
</evidence>
<sequence>MKMQVGDEGGLWSNDEEKATVAAVLGTRAFDYLISCSLSNENLLIGVGGNENLQGRLADLVDCPNDWGFSWNYAIFWQISRSKSGDLVLGWGDGCCREPRDGEEPDAIRIINSKLEEDDTQQSMRKRVLQKLHTLFGGLEEDSYALQLDCVTNTELLFLASMYFSFPRGEGGPGKCFASGAHIWLTDTLGSTSDCCIRSSLMRSAGMQTILWVPADSGVVELGSVRLVPESSELLKSIRHCFSLNSFVLQRTSKGKQREGKTVPMIFGHDLTLTHNPHSQLREKLPIRKMEEKQPREAHPNVSGLTFPKPMDRRHLSSWDFRHNVKQGVSVGSYCAQTQVERLFHPINGAREDSWANHLRSQEQAQMQIDFSVAASGTSSNAGHIISTDAEHSDAEASFREERVGAGAGDDNRPRKRGRKPANGREEPLNHVEAERQRREKLNQRFYALRAVVPNISKMDKASLLGDAIAYINELQARVRVMEEERRNYVNTSNDSTLVSSPEIDVQAYSQDEVVVRVTSRMDSHPASRVIQALRDARVAVIESEMATANDTVFYTFMVNSEGSGQLTKEKLIEAISRESSSW</sequence>
<evidence type="ECO:0000256" key="4">
    <source>
        <dbReference type="ARBA" id="ARBA00023242"/>
    </source>
</evidence>
<keyword evidence="4 5" id="KW-0539">Nucleus</keyword>
<feature type="compositionally biased region" description="Basic and acidic residues" evidence="6">
    <location>
        <begin position="390"/>
        <end position="404"/>
    </location>
</feature>
<dbReference type="InterPro" id="IPR036638">
    <property type="entry name" value="HLH_DNA-bd_sf"/>
</dbReference>
<dbReference type="GO" id="GO:0000976">
    <property type="term" value="F:transcription cis-regulatory region binding"/>
    <property type="evidence" value="ECO:0007669"/>
    <property type="project" value="TreeGrafter"/>
</dbReference>
<evidence type="ECO:0000259" key="7">
    <source>
        <dbReference type="PROSITE" id="PS50888"/>
    </source>
</evidence>
<feature type="domain" description="BHLH" evidence="7">
    <location>
        <begin position="426"/>
        <end position="475"/>
    </location>
</feature>
<dbReference type="InterPro" id="IPR025610">
    <property type="entry name" value="MYC/MYB_N"/>
</dbReference>
<dbReference type="InterPro" id="IPR045084">
    <property type="entry name" value="AIB/MYC-like"/>
</dbReference>
<feature type="region of interest" description="Disordered" evidence="6">
    <location>
        <begin position="390"/>
        <end position="437"/>
    </location>
</feature>
<keyword evidence="2 5" id="KW-0805">Transcription regulation</keyword>
<comment type="caution">
    <text evidence="8">The sequence shown here is derived from an EMBL/GenBank/DDBJ whole genome shotgun (WGS) entry which is preliminary data.</text>
</comment>
<gene>
    <name evidence="8" type="ORF">SAY87_030200</name>
</gene>
<dbReference type="EMBL" id="JAXIOK010000005">
    <property type="protein sequence ID" value="KAK4769668.1"/>
    <property type="molecule type" value="Genomic_DNA"/>
</dbReference>
<dbReference type="AlphaFoldDB" id="A0AAN7QLB6"/>
<evidence type="ECO:0000256" key="3">
    <source>
        <dbReference type="ARBA" id="ARBA00023163"/>
    </source>
</evidence>
<dbReference type="Gene3D" id="4.10.280.10">
    <property type="entry name" value="Helix-loop-helix DNA-binding domain"/>
    <property type="match status" value="1"/>
</dbReference>
<accession>A0AAN7QLB6</accession>
<keyword evidence="9" id="KW-1185">Reference proteome</keyword>
<evidence type="ECO:0000313" key="9">
    <source>
        <dbReference type="Proteomes" id="UP001345219"/>
    </source>
</evidence>
<dbReference type="CDD" id="cd11449">
    <property type="entry name" value="bHLH_AtAIB_like"/>
    <property type="match status" value="1"/>
</dbReference>
<evidence type="ECO:0000313" key="8">
    <source>
        <dbReference type="EMBL" id="KAK4769668.1"/>
    </source>
</evidence>
<comment type="subcellular location">
    <subcellularLocation>
        <location evidence="1 5">Nucleus</location>
    </subcellularLocation>
</comment>
<proteinExistence type="predicted"/>
<feature type="compositionally biased region" description="Basic and acidic residues" evidence="6">
    <location>
        <begin position="423"/>
        <end position="437"/>
    </location>
</feature>
<dbReference type="PANTHER" id="PTHR11514:SF47">
    <property type="entry name" value="TRANSCRIPTION FACTOR BHLH13"/>
    <property type="match status" value="1"/>
</dbReference>
<name>A0AAN7QLB6_9MYRT</name>
<organism evidence="8 9">
    <name type="scientific">Trapa incisa</name>
    <dbReference type="NCBI Taxonomy" id="236973"/>
    <lineage>
        <taxon>Eukaryota</taxon>
        <taxon>Viridiplantae</taxon>
        <taxon>Streptophyta</taxon>
        <taxon>Embryophyta</taxon>
        <taxon>Tracheophyta</taxon>
        <taxon>Spermatophyta</taxon>
        <taxon>Magnoliopsida</taxon>
        <taxon>eudicotyledons</taxon>
        <taxon>Gunneridae</taxon>
        <taxon>Pentapetalae</taxon>
        <taxon>rosids</taxon>
        <taxon>malvids</taxon>
        <taxon>Myrtales</taxon>
        <taxon>Lythraceae</taxon>
        <taxon>Trapa</taxon>
    </lineage>
</organism>
<evidence type="ECO:0000256" key="6">
    <source>
        <dbReference type="SAM" id="MobiDB-lite"/>
    </source>
</evidence>
<reference evidence="8 9" key="1">
    <citation type="journal article" date="2023" name="Hortic Res">
        <title>Pangenome of water caltrop reveals structural variations and asymmetric subgenome divergence after allopolyploidization.</title>
        <authorList>
            <person name="Zhang X."/>
            <person name="Chen Y."/>
            <person name="Wang L."/>
            <person name="Yuan Y."/>
            <person name="Fang M."/>
            <person name="Shi L."/>
            <person name="Lu R."/>
            <person name="Comes H.P."/>
            <person name="Ma Y."/>
            <person name="Chen Y."/>
            <person name="Huang G."/>
            <person name="Zhou Y."/>
            <person name="Zheng Z."/>
            <person name="Qiu Y."/>
        </authorList>
    </citation>
    <scope>NUCLEOTIDE SEQUENCE [LARGE SCALE GENOMIC DNA]</scope>
    <source>
        <tissue evidence="8">Roots</tissue>
    </source>
</reference>
<dbReference type="InterPro" id="IPR011598">
    <property type="entry name" value="bHLH_dom"/>
</dbReference>
<dbReference type="Pfam" id="PF14215">
    <property type="entry name" value="bHLH-MYC_N"/>
    <property type="match status" value="1"/>
</dbReference>
<dbReference type="SMART" id="SM00353">
    <property type="entry name" value="HLH"/>
    <property type="match status" value="1"/>
</dbReference>
<dbReference type="SUPFAM" id="SSF47459">
    <property type="entry name" value="HLH, helix-loop-helix DNA-binding domain"/>
    <property type="match status" value="1"/>
</dbReference>
<dbReference type="GO" id="GO:0003700">
    <property type="term" value="F:DNA-binding transcription factor activity"/>
    <property type="evidence" value="ECO:0007669"/>
    <property type="project" value="InterPro"/>
</dbReference>
<dbReference type="PROSITE" id="PS50888">
    <property type="entry name" value="BHLH"/>
    <property type="match status" value="1"/>
</dbReference>
<keyword evidence="3 5" id="KW-0804">Transcription</keyword>
<evidence type="ECO:0000256" key="2">
    <source>
        <dbReference type="ARBA" id="ARBA00023015"/>
    </source>
</evidence>
<dbReference type="GO" id="GO:0005634">
    <property type="term" value="C:nucleus"/>
    <property type="evidence" value="ECO:0007669"/>
    <property type="project" value="UniProtKB-SubCell"/>
</dbReference>
<protein>
    <recommendedName>
        <fullName evidence="5">Transcription factor</fullName>
        <shortName evidence="5">bHLH transcription factor</shortName>
    </recommendedName>
    <alternativeName>
        <fullName evidence="5">Basic helix-loop-helix protein</fullName>
    </alternativeName>
</protein>
<dbReference type="Pfam" id="PF00010">
    <property type="entry name" value="HLH"/>
    <property type="match status" value="1"/>
</dbReference>